<accession>A0A4U2YFP2</accession>
<evidence type="ECO:0000256" key="4">
    <source>
        <dbReference type="ARBA" id="ARBA00022801"/>
    </source>
</evidence>
<feature type="region of interest" description="Disordered" evidence="11">
    <location>
        <begin position="370"/>
        <end position="577"/>
    </location>
</feature>
<dbReference type="InterPro" id="IPR014014">
    <property type="entry name" value="RNA_helicase_DEAD_Q_motif"/>
</dbReference>
<dbReference type="OrthoDB" id="9805696at2"/>
<evidence type="ECO:0000256" key="2">
    <source>
        <dbReference type="ARBA" id="ARBA00022490"/>
    </source>
</evidence>
<dbReference type="SUPFAM" id="SSF52540">
    <property type="entry name" value="P-loop containing nucleoside triphosphate hydrolases"/>
    <property type="match status" value="2"/>
</dbReference>
<dbReference type="GO" id="GO:0005524">
    <property type="term" value="F:ATP binding"/>
    <property type="evidence" value="ECO:0007669"/>
    <property type="project" value="UniProtKB-KW"/>
</dbReference>
<keyword evidence="16" id="KW-1185">Reference proteome</keyword>
<evidence type="ECO:0000256" key="1">
    <source>
        <dbReference type="ARBA" id="ARBA00012552"/>
    </source>
</evidence>
<feature type="compositionally biased region" description="Basic and acidic residues" evidence="11">
    <location>
        <begin position="370"/>
        <end position="427"/>
    </location>
</feature>
<organism evidence="15 16">
    <name type="scientific">Brevibacillus antibioticus</name>
    <dbReference type="NCBI Taxonomy" id="2570228"/>
    <lineage>
        <taxon>Bacteria</taxon>
        <taxon>Bacillati</taxon>
        <taxon>Bacillota</taxon>
        <taxon>Bacilli</taxon>
        <taxon>Bacillales</taxon>
        <taxon>Paenibacillaceae</taxon>
        <taxon>Brevibacillus</taxon>
    </lineage>
</organism>
<feature type="compositionally biased region" description="Basic and acidic residues" evidence="11">
    <location>
        <begin position="492"/>
        <end position="514"/>
    </location>
</feature>
<feature type="domain" description="DEAD-box RNA helicase Q" evidence="14">
    <location>
        <begin position="7"/>
        <end position="35"/>
    </location>
</feature>
<dbReference type="InterPro" id="IPR050079">
    <property type="entry name" value="DEAD_box_RNA_helicase"/>
</dbReference>
<dbReference type="SMART" id="SM00490">
    <property type="entry name" value="HELICc"/>
    <property type="match status" value="1"/>
</dbReference>
<dbReference type="PANTHER" id="PTHR47959">
    <property type="entry name" value="ATP-DEPENDENT RNA HELICASE RHLE-RELATED"/>
    <property type="match status" value="1"/>
</dbReference>
<feature type="compositionally biased region" description="Basic and acidic residues" evidence="11">
    <location>
        <begin position="437"/>
        <end position="470"/>
    </location>
</feature>
<dbReference type="GO" id="GO:0003723">
    <property type="term" value="F:RNA binding"/>
    <property type="evidence" value="ECO:0007669"/>
    <property type="project" value="UniProtKB-ARBA"/>
</dbReference>
<feature type="domain" description="Helicase ATP-binding" evidence="12">
    <location>
        <begin position="38"/>
        <end position="209"/>
    </location>
</feature>
<evidence type="ECO:0000313" key="15">
    <source>
        <dbReference type="EMBL" id="TKI58341.1"/>
    </source>
</evidence>
<dbReference type="PROSITE" id="PS51195">
    <property type="entry name" value="Q_MOTIF"/>
    <property type="match status" value="1"/>
</dbReference>
<keyword evidence="4" id="KW-0378">Hydrolase</keyword>
<dbReference type="PANTHER" id="PTHR47959:SF13">
    <property type="entry name" value="ATP-DEPENDENT RNA HELICASE RHLE"/>
    <property type="match status" value="1"/>
</dbReference>
<dbReference type="EMBL" id="SZNK01000001">
    <property type="protein sequence ID" value="TKI58341.1"/>
    <property type="molecule type" value="Genomic_DNA"/>
</dbReference>
<dbReference type="AlphaFoldDB" id="A0A4U2YFP2"/>
<feature type="compositionally biased region" description="Basic and acidic residues" evidence="11">
    <location>
        <begin position="523"/>
        <end position="538"/>
    </location>
</feature>
<dbReference type="RefSeq" id="WP_137031775.1">
    <property type="nucleotide sequence ID" value="NZ_SZNK01000001.1"/>
</dbReference>
<evidence type="ECO:0000256" key="6">
    <source>
        <dbReference type="ARBA" id="ARBA00022840"/>
    </source>
</evidence>
<comment type="similarity">
    <text evidence="7">Belongs to the DEAD box helicase family.</text>
</comment>
<comment type="catalytic activity">
    <reaction evidence="8">
        <text>ATP + H2O = ADP + phosphate + H(+)</text>
        <dbReference type="Rhea" id="RHEA:13065"/>
        <dbReference type="ChEBI" id="CHEBI:15377"/>
        <dbReference type="ChEBI" id="CHEBI:15378"/>
        <dbReference type="ChEBI" id="CHEBI:30616"/>
        <dbReference type="ChEBI" id="CHEBI:43474"/>
        <dbReference type="ChEBI" id="CHEBI:456216"/>
        <dbReference type="EC" id="3.6.4.13"/>
    </reaction>
</comment>
<comment type="caution">
    <text evidence="15">The sequence shown here is derived from an EMBL/GenBank/DDBJ whole genome shotgun (WGS) entry which is preliminary data.</text>
</comment>
<evidence type="ECO:0000313" key="16">
    <source>
        <dbReference type="Proteomes" id="UP000307841"/>
    </source>
</evidence>
<name>A0A4U2YFP2_9BACL</name>
<protein>
    <recommendedName>
        <fullName evidence="9">ATP-dependent RNA helicase CshA</fullName>
        <ecNumber evidence="1">3.6.4.13</ecNumber>
    </recommendedName>
</protein>
<dbReference type="InterPro" id="IPR027417">
    <property type="entry name" value="P-loop_NTPase"/>
</dbReference>
<dbReference type="EC" id="3.6.4.13" evidence="1"/>
<feature type="compositionally biased region" description="Polar residues" evidence="11">
    <location>
        <begin position="548"/>
        <end position="564"/>
    </location>
</feature>
<dbReference type="InterPro" id="IPR001650">
    <property type="entry name" value="Helicase_C-like"/>
</dbReference>
<evidence type="ECO:0000256" key="8">
    <source>
        <dbReference type="ARBA" id="ARBA00047984"/>
    </source>
</evidence>
<dbReference type="Proteomes" id="UP000307841">
    <property type="component" value="Unassembled WGS sequence"/>
</dbReference>
<dbReference type="FunFam" id="3.40.50.300:FF:000108">
    <property type="entry name" value="ATP-dependent RNA helicase RhlE"/>
    <property type="match status" value="1"/>
</dbReference>
<dbReference type="SMART" id="SM00487">
    <property type="entry name" value="DEXDc"/>
    <property type="match status" value="1"/>
</dbReference>
<evidence type="ECO:0000256" key="11">
    <source>
        <dbReference type="SAM" id="MobiDB-lite"/>
    </source>
</evidence>
<keyword evidence="3" id="KW-0547">Nucleotide-binding</keyword>
<evidence type="ECO:0000256" key="3">
    <source>
        <dbReference type="ARBA" id="ARBA00022741"/>
    </source>
</evidence>
<dbReference type="PROSITE" id="PS51194">
    <property type="entry name" value="HELICASE_CTER"/>
    <property type="match status" value="1"/>
</dbReference>
<dbReference type="GO" id="GO:0005829">
    <property type="term" value="C:cytosol"/>
    <property type="evidence" value="ECO:0007669"/>
    <property type="project" value="TreeGrafter"/>
</dbReference>
<reference evidence="15 16" key="1">
    <citation type="submission" date="2019-04" db="EMBL/GenBank/DDBJ databases">
        <title>Whole genome sequencing of Brevibacillus sp. TGS2-1.</title>
        <authorList>
            <person name="Choi A."/>
        </authorList>
    </citation>
    <scope>NUCLEOTIDE SEQUENCE [LARGE SCALE GENOMIC DNA]</scope>
    <source>
        <strain evidence="15 16">TGS2-1</strain>
    </source>
</reference>
<dbReference type="Pfam" id="PF00270">
    <property type="entry name" value="DEAD"/>
    <property type="match status" value="1"/>
</dbReference>
<dbReference type="CDD" id="cd00268">
    <property type="entry name" value="DEADc"/>
    <property type="match status" value="1"/>
</dbReference>
<keyword evidence="5 15" id="KW-0347">Helicase</keyword>
<dbReference type="Gene3D" id="3.40.50.300">
    <property type="entry name" value="P-loop containing nucleotide triphosphate hydrolases"/>
    <property type="match status" value="2"/>
</dbReference>
<dbReference type="PROSITE" id="PS51192">
    <property type="entry name" value="HELICASE_ATP_BIND_1"/>
    <property type="match status" value="1"/>
</dbReference>
<dbReference type="InterPro" id="IPR044742">
    <property type="entry name" value="DEAD/DEAH_RhlB"/>
</dbReference>
<feature type="short sequence motif" description="Q motif" evidence="10">
    <location>
        <begin position="7"/>
        <end position="35"/>
    </location>
</feature>
<feature type="domain" description="Helicase C-terminal" evidence="13">
    <location>
        <begin position="220"/>
        <end position="382"/>
    </location>
</feature>
<dbReference type="InterPro" id="IPR014001">
    <property type="entry name" value="Helicase_ATP-bd"/>
</dbReference>
<evidence type="ECO:0000259" key="12">
    <source>
        <dbReference type="PROSITE" id="PS51192"/>
    </source>
</evidence>
<sequence length="577" mass="64067">MEMAKLADFLGLGIHKELIDALQANGITEPTPIQEKAIPVVLEGKDVIAQAQTGTGKTLAFVLPILEKVDSQATHVQALILTPTRELALQITAEVKKLTEKLEDIHVLAVYGGQDVNQQLRKLARKIQVVIATPGRLLDHLRRGTIDLSQVSMFVLDEADQMLHMGFLPEVEDIMANTPFEKQTLLFSATMSEQVQSLAKRFMQKPENIKVQGKRITLEDIRQIAVETTDRAKQATLCSLLDEQRPFLAVIFCRTKRRASKLNAELQGLDYMSDELHGDLSQAKREDVMKRFRESRIQYLVATDVAARGLDVEGVTHVFNYDIPEDVDSYIHRIGRTGRAKEKGTAFTLVAGKDWGQLREIEEGINLSLERREMDRGESDGQKKQKPERERAEKADRRGDKQGRGKGKSAEGRQQGSRERRDGDGRRQAKGGSSERNSGKRERVEGRYESKAKGRDRAAGGFERKPKEGNRATTGGFEYKPKDGNRVTTGGFDRKPKDGNRATGGFDRKPKDGSRATGGTGRKPKEGNRAASGFDRKSSSSGKKPVSAQRSSARPNAKQGNRASTAPAKRTSRKKSR</sequence>
<evidence type="ECO:0000256" key="9">
    <source>
        <dbReference type="ARBA" id="ARBA00067932"/>
    </source>
</evidence>
<dbReference type="CDD" id="cd18787">
    <property type="entry name" value="SF2_C_DEAD"/>
    <property type="match status" value="1"/>
</dbReference>
<keyword evidence="2" id="KW-0963">Cytoplasm</keyword>
<evidence type="ECO:0000256" key="7">
    <source>
        <dbReference type="ARBA" id="ARBA00038437"/>
    </source>
</evidence>
<dbReference type="InterPro" id="IPR011545">
    <property type="entry name" value="DEAD/DEAH_box_helicase_dom"/>
</dbReference>
<proteinExistence type="inferred from homology"/>
<dbReference type="Pfam" id="PF00271">
    <property type="entry name" value="Helicase_C"/>
    <property type="match status" value="1"/>
</dbReference>
<evidence type="ECO:0000259" key="13">
    <source>
        <dbReference type="PROSITE" id="PS51194"/>
    </source>
</evidence>
<evidence type="ECO:0000256" key="10">
    <source>
        <dbReference type="PROSITE-ProRule" id="PRU00552"/>
    </source>
</evidence>
<evidence type="ECO:0000259" key="14">
    <source>
        <dbReference type="PROSITE" id="PS51195"/>
    </source>
</evidence>
<dbReference type="GO" id="GO:0016787">
    <property type="term" value="F:hydrolase activity"/>
    <property type="evidence" value="ECO:0007669"/>
    <property type="project" value="UniProtKB-KW"/>
</dbReference>
<dbReference type="GO" id="GO:0003724">
    <property type="term" value="F:RNA helicase activity"/>
    <property type="evidence" value="ECO:0007669"/>
    <property type="project" value="UniProtKB-EC"/>
</dbReference>
<keyword evidence="6" id="KW-0067">ATP-binding</keyword>
<evidence type="ECO:0000256" key="5">
    <source>
        <dbReference type="ARBA" id="ARBA00022806"/>
    </source>
</evidence>
<gene>
    <name evidence="15" type="ORF">E8L90_24725</name>
</gene>